<dbReference type="Proteomes" id="UP000821837">
    <property type="component" value="Unassembled WGS sequence"/>
</dbReference>
<dbReference type="EMBL" id="JABSTV010001248">
    <property type="protein sequence ID" value="KAH7968008.1"/>
    <property type="molecule type" value="Genomic_DNA"/>
</dbReference>
<sequence length="104" mass="11485">MTTNHIAGRPFGINDFRKPLKELGIVQQVSAQERTNVACLADEAKKALLDAGGLSVKDRPCLVVDPLWQEVRLKLPWVAFDVNADTIRCAFQDHGEVGEVISDK</sequence>
<organism evidence="1 2">
    <name type="scientific">Rhipicephalus sanguineus</name>
    <name type="common">Brown dog tick</name>
    <name type="synonym">Ixodes sanguineus</name>
    <dbReference type="NCBI Taxonomy" id="34632"/>
    <lineage>
        <taxon>Eukaryota</taxon>
        <taxon>Metazoa</taxon>
        <taxon>Ecdysozoa</taxon>
        <taxon>Arthropoda</taxon>
        <taxon>Chelicerata</taxon>
        <taxon>Arachnida</taxon>
        <taxon>Acari</taxon>
        <taxon>Parasitiformes</taxon>
        <taxon>Ixodida</taxon>
        <taxon>Ixodoidea</taxon>
        <taxon>Ixodidae</taxon>
        <taxon>Rhipicephalinae</taxon>
        <taxon>Rhipicephalus</taxon>
        <taxon>Rhipicephalus</taxon>
    </lineage>
</organism>
<reference evidence="1" key="2">
    <citation type="submission" date="2021-09" db="EMBL/GenBank/DDBJ databases">
        <authorList>
            <person name="Jia N."/>
            <person name="Wang J."/>
            <person name="Shi W."/>
            <person name="Du L."/>
            <person name="Sun Y."/>
            <person name="Zhan W."/>
            <person name="Jiang J."/>
            <person name="Wang Q."/>
            <person name="Zhang B."/>
            <person name="Ji P."/>
            <person name="Sakyi L.B."/>
            <person name="Cui X."/>
            <person name="Yuan T."/>
            <person name="Jiang B."/>
            <person name="Yang W."/>
            <person name="Lam T.T.-Y."/>
            <person name="Chang Q."/>
            <person name="Ding S."/>
            <person name="Wang X."/>
            <person name="Zhu J."/>
            <person name="Ruan X."/>
            <person name="Zhao L."/>
            <person name="Wei J."/>
            <person name="Que T."/>
            <person name="Du C."/>
            <person name="Cheng J."/>
            <person name="Dai P."/>
            <person name="Han X."/>
            <person name="Huang E."/>
            <person name="Gao Y."/>
            <person name="Liu J."/>
            <person name="Shao H."/>
            <person name="Ye R."/>
            <person name="Li L."/>
            <person name="Wei W."/>
            <person name="Wang X."/>
            <person name="Wang C."/>
            <person name="Huo Q."/>
            <person name="Li W."/>
            <person name="Guo W."/>
            <person name="Chen H."/>
            <person name="Chen S."/>
            <person name="Zhou L."/>
            <person name="Zhou L."/>
            <person name="Ni X."/>
            <person name="Tian J."/>
            <person name="Zhou Y."/>
            <person name="Sheng Y."/>
            <person name="Liu T."/>
            <person name="Pan Y."/>
            <person name="Xia L."/>
            <person name="Li J."/>
            <person name="Zhao F."/>
            <person name="Cao W."/>
        </authorList>
    </citation>
    <scope>NUCLEOTIDE SEQUENCE</scope>
    <source>
        <strain evidence="1">Rsan-2018</strain>
        <tissue evidence="1">Larvae</tissue>
    </source>
</reference>
<keyword evidence="2" id="KW-1185">Reference proteome</keyword>
<proteinExistence type="predicted"/>
<evidence type="ECO:0000313" key="1">
    <source>
        <dbReference type="EMBL" id="KAH7968008.1"/>
    </source>
</evidence>
<reference evidence="1" key="1">
    <citation type="journal article" date="2020" name="Cell">
        <title>Large-Scale Comparative Analyses of Tick Genomes Elucidate Their Genetic Diversity and Vector Capacities.</title>
        <authorList>
            <consortium name="Tick Genome and Microbiome Consortium (TIGMIC)"/>
            <person name="Jia N."/>
            <person name="Wang J."/>
            <person name="Shi W."/>
            <person name="Du L."/>
            <person name="Sun Y."/>
            <person name="Zhan W."/>
            <person name="Jiang J.F."/>
            <person name="Wang Q."/>
            <person name="Zhang B."/>
            <person name="Ji P."/>
            <person name="Bell-Sakyi L."/>
            <person name="Cui X.M."/>
            <person name="Yuan T.T."/>
            <person name="Jiang B.G."/>
            <person name="Yang W.F."/>
            <person name="Lam T.T."/>
            <person name="Chang Q.C."/>
            <person name="Ding S.J."/>
            <person name="Wang X.J."/>
            <person name="Zhu J.G."/>
            <person name="Ruan X.D."/>
            <person name="Zhao L."/>
            <person name="Wei J.T."/>
            <person name="Ye R.Z."/>
            <person name="Que T.C."/>
            <person name="Du C.H."/>
            <person name="Zhou Y.H."/>
            <person name="Cheng J.X."/>
            <person name="Dai P.F."/>
            <person name="Guo W.B."/>
            <person name="Han X.H."/>
            <person name="Huang E.J."/>
            <person name="Li L.F."/>
            <person name="Wei W."/>
            <person name="Gao Y.C."/>
            <person name="Liu J.Z."/>
            <person name="Shao H.Z."/>
            <person name="Wang X."/>
            <person name="Wang C.C."/>
            <person name="Yang T.C."/>
            <person name="Huo Q.B."/>
            <person name="Li W."/>
            <person name="Chen H.Y."/>
            <person name="Chen S.E."/>
            <person name="Zhou L.G."/>
            <person name="Ni X.B."/>
            <person name="Tian J.H."/>
            <person name="Sheng Y."/>
            <person name="Liu T."/>
            <person name="Pan Y.S."/>
            <person name="Xia L.Y."/>
            <person name="Li J."/>
            <person name="Zhao F."/>
            <person name="Cao W.C."/>
        </authorList>
    </citation>
    <scope>NUCLEOTIDE SEQUENCE</scope>
    <source>
        <strain evidence="1">Rsan-2018</strain>
    </source>
</reference>
<name>A0A9D4T2W3_RHISA</name>
<comment type="caution">
    <text evidence="1">The sequence shown here is derived from an EMBL/GenBank/DDBJ whole genome shotgun (WGS) entry which is preliminary data.</text>
</comment>
<accession>A0A9D4T2W3</accession>
<evidence type="ECO:0000313" key="2">
    <source>
        <dbReference type="Proteomes" id="UP000821837"/>
    </source>
</evidence>
<protein>
    <submittedName>
        <fullName evidence="1">Uncharacterized protein</fullName>
    </submittedName>
</protein>
<dbReference type="AlphaFoldDB" id="A0A9D4T2W3"/>
<gene>
    <name evidence="1" type="ORF">HPB52_005134</name>
</gene>
<dbReference type="VEuPathDB" id="VectorBase:RSAN_036777"/>